<keyword evidence="2 4" id="KW-0560">Oxidoreductase</keyword>
<proteinExistence type="inferred from homology"/>
<dbReference type="RefSeq" id="WP_144842403.1">
    <property type="nucleotide sequence ID" value="NZ_VNJI01000001.1"/>
</dbReference>
<dbReference type="InterPro" id="IPR029903">
    <property type="entry name" value="RmlD-like-bd"/>
</dbReference>
<name>A0A559KI67_9BACL</name>
<evidence type="ECO:0000259" key="3">
    <source>
        <dbReference type="Pfam" id="PF04321"/>
    </source>
</evidence>
<dbReference type="Proteomes" id="UP000317036">
    <property type="component" value="Unassembled WGS sequence"/>
</dbReference>
<keyword evidence="5" id="KW-1185">Reference proteome</keyword>
<protein>
    <recommendedName>
        <fullName evidence="2">dTDP-4-dehydrorhamnose reductase</fullName>
        <ecNumber evidence="2">1.1.1.133</ecNumber>
    </recommendedName>
</protein>
<organism evidence="4 5">
    <name type="scientific">Paenibacillus cremeus</name>
    <dbReference type="NCBI Taxonomy" id="2163881"/>
    <lineage>
        <taxon>Bacteria</taxon>
        <taxon>Bacillati</taxon>
        <taxon>Bacillota</taxon>
        <taxon>Bacilli</taxon>
        <taxon>Bacillales</taxon>
        <taxon>Paenibacillaceae</taxon>
        <taxon>Paenibacillus</taxon>
    </lineage>
</organism>
<dbReference type="InterPro" id="IPR005913">
    <property type="entry name" value="dTDP_dehydrorham_reduct"/>
</dbReference>
<dbReference type="UniPathway" id="UPA00124"/>
<comment type="pathway">
    <text evidence="2">Carbohydrate biosynthesis; dTDP-L-rhamnose biosynthesis.</text>
</comment>
<reference evidence="4 5" key="1">
    <citation type="submission" date="2019-07" db="EMBL/GenBank/DDBJ databases">
        <authorList>
            <person name="Kim J."/>
        </authorList>
    </citation>
    <scope>NUCLEOTIDE SEQUENCE [LARGE SCALE GENOMIC DNA]</scope>
    <source>
        <strain evidence="4 5">JC52</strain>
    </source>
</reference>
<dbReference type="GO" id="GO:0008831">
    <property type="term" value="F:dTDP-4-dehydrorhamnose reductase activity"/>
    <property type="evidence" value="ECO:0007669"/>
    <property type="project" value="UniProtKB-EC"/>
</dbReference>
<dbReference type="PANTHER" id="PTHR10491">
    <property type="entry name" value="DTDP-4-DEHYDRORHAMNOSE REDUCTASE"/>
    <property type="match status" value="1"/>
</dbReference>
<dbReference type="SUPFAM" id="SSF51735">
    <property type="entry name" value="NAD(P)-binding Rossmann-fold domains"/>
    <property type="match status" value="1"/>
</dbReference>
<evidence type="ECO:0000256" key="1">
    <source>
        <dbReference type="ARBA" id="ARBA00010944"/>
    </source>
</evidence>
<evidence type="ECO:0000313" key="5">
    <source>
        <dbReference type="Proteomes" id="UP000317036"/>
    </source>
</evidence>
<comment type="function">
    <text evidence="2">Catalyzes the reduction of dTDP-6-deoxy-L-lyxo-4-hexulose to yield dTDP-L-rhamnose.</text>
</comment>
<dbReference type="NCBIfam" id="TIGR01214">
    <property type="entry name" value="rmlD"/>
    <property type="match status" value="1"/>
</dbReference>
<dbReference type="FunFam" id="3.40.50.720:FF:000159">
    <property type="entry name" value="dTDP-4-dehydrorhamnose reductase"/>
    <property type="match status" value="1"/>
</dbReference>
<dbReference type="AlphaFoldDB" id="A0A559KI67"/>
<gene>
    <name evidence="4" type="primary">rfbD</name>
    <name evidence="4" type="ORF">FPZ49_00560</name>
</gene>
<dbReference type="Gene3D" id="3.90.25.10">
    <property type="entry name" value="UDP-galactose 4-epimerase, domain 1"/>
    <property type="match status" value="1"/>
</dbReference>
<sequence>MKILITGAGGQLGRDLIRVLGQAHECIPMTRASLDVGDEAAVRACFESVRPDAVVHAAAFTQVDLAESHLEEAYRVNALGSYYVGLAAEAFGAKLVCVSTDYVFDGMKGSPYHEEDRTNPLSVYGRSKLLGEQFVQKVCPHHFIVRTSWLYGRGGNNFVTKVLALADRQQELTVVDDQFGSPTYTYDLAECIGRMLATERYDTYHVANSGYCSRWDFARAILELAGRTDVTARPITSQGFVLPAPRPQHSAFDDRGLRKNGFPPMRHWRSALGAFIHTDWKLEETEHETN</sequence>
<dbReference type="Pfam" id="PF04321">
    <property type="entry name" value="RmlD_sub_bind"/>
    <property type="match status" value="1"/>
</dbReference>
<dbReference type="EC" id="1.1.1.133" evidence="2"/>
<accession>A0A559KI67</accession>
<dbReference type="PANTHER" id="PTHR10491:SF4">
    <property type="entry name" value="METHIONINE ADENOSYLTRANSFERASE 2 SUBUNIT BETA"/>
    <property type="match status" value="1"/>
</dbReference>
<feature type="domain" description="RmlD-like substrate binding" evidence="3">
    <location>
        <begin position="1"/>
        <end position="277"/>
    </location>
</feature>
<keyword evidence="2" id="KW-0521">NADP</keyword>
<dbReference type="GO" id="GO:0019305">
    <property type="term" value="P:dTDP-rhamnose biosynthetic process"/>
    <property type="evidence" value="ECO:0007669"/>
    <property type="project" value="UniProtKB-UniPathway"/>
</dbReference>
<dbReference type="Gene3D" id="3.40.50.720">
    <property type="entry name" value="NAD(P)-binding Rossmann-like Domain"/>
    <property type="match status" value="1"/>
</dbReference>
<comment type="caution">
    <text evidence="4">The sequence shown here is derived from an EMBL/GenBank/DDBJ whole genome shotgun (WGS) entry which is preliminary data.</text>
</comment>
<dbReference type="InterPro" id="IPR036291">
    <property type="entry name" value="NAD(P)-bd_dom_sf"/>
</dbReference>
<dbReference type="CDD" id="cd05254">
    <property type="entry name" value="dTDP_HR_like_SDR_e"/>
    <property type="match status" value="1"/>
</dbReference>
<comment type="similarity">
    <text evidence="1 2">Belongs to the dTDP-4-dehydrorhamnose reductase family.</text>
</comment>
<dbReference type="EMBL" id="VNJI01000001">
    <property type="protein sequence ID" value="TVY11821.1"/>
    <property type="molecule type" value="Genomic_DNA"/>
</dbReference>
<evidence type="ECO:0000256" key="2">
    <source>
        <dbReference type="RuleBase" id="RU364082"/>
    </source>
</evidence>
<dbReference type="GO" id="GO:0005829">
    <property type="term" value="C:cytosol"/>
    <property type="evidence" value="ECO:0007669"/>
    <property type="project" value="TreeGrafter"/>
</dbReference>
<evidence type="ECO:0000313" key="4">
    <source>
        <dbReference type="EMBL" id="TVY11821.1"/>
    </source>
</evidence>
<dbReference type="OrthoDB" id="9803892at2"/>